<comment type="caution">
    <text evidence="1">The sequence shown here is derived from an EMBL/GenBank/DDBJ whole genome shotgun (WGS) entry which is preliminary data.</text>
</comment>
<accession>K9F8A0</accession>
<dbReference type="EMBL" id="AKCU01000543">
    <property type="protein sequence ID" value="EKV04282.1"/>
    <property type="molecule type" value="Genomic_DNA"/>
</dbReference>
<evidence type="ECO:0000313" key="2">
    <source>
        <dbReference type="Proteomes" id="UP000009886"/>
    </source>
</evidence>
<proteinExistence type="predicted"/>
<organism evidence="1 2">
    <name type="scientific">Penicillium digitatum (strain Pd1 / CECT 20795)</name>
    <name type="common">Green mold</name>
    <dbReference type="NCBI Taxonomy" id="1170230"/>
    <lineage>
        <taxon>Eukaryota</taxon>
        <taxon>Fungi</taxon>
        <taxon>Dikarya</taxon>
        <taxon>Ascomycota</taxon>
        <taxon>Pezizomycotina</taxon>
        <taxon>Eurotiomycetes</taxon>
        <taxon>Eurotiomycetidae</taxon>
        <taxon>Eurotiales</taxon>
        <taxon>Aspergillaceae</taxon>
        <taxon>Penicillium</taxon>
    </lineage>
</organism>
<dbReference type="KEGG" id="pdp:PDIP_87900"/>
<dbReference type="Proteomes" id="UP000009886">
    <property type="component" value="Unassembled WGS sequence"/>
</dbReference>
<dbReference type="VEuPathDB" id="FungiDB:PDIP_87900"/>
<dbReference type="HOGENOM" id="CLU_2758579_0_0_1"/>
<evidence type="ECO:0000313" key="1">
    <source>
        <dbReference type="EMBL" id="EKV04282.1"/>
    </source>
</evidence>
<gene>
    <name evidence="1" type="ORF">PDIP_87900</name>
</gene>
<sequence length="70" mass="7974">MVFLCKQLRSTKNDSKFWEQNSSTFFVGPYYSGDIVQNNTVFDRKTFKCVGIPFVFSSSCPSLTIGTFII</sequence>
<reference evidence="2" key="1">
    <citation type="journal article" date="2012" name="BMC Genomics">
        <title>Genome sequence of the necrotrophic fungus Penicillium digitatum, the main postharvest pathogen of citrus.</title>
        <authorList>
            <person name="Marcet-Houben M."/>
            <person name="Ballester A.-R."/>
            <person name="de la Fuente B."/>
            <person name="Harries E."/>
            <person name="Marcos J.F."/>
            <person name="Gonzalez-Candelas L."/>
            <person name="Gabaldon T."/>
        </authorList>
    </citation>
    <scope>NUCLEOTIDE SEQUENCE [LARGE SCALE GENOMIC DNA]</scope>
    <source>
        <strain evidence="2">Pd1 / CECT 20795</strain>
    </source>
</reference>
<name>K9F8A0_PEND1</name>
<dbReference type="AlphaFoldDB" id="K9F8A0"/>
<protein>
    <submittedName>
        <fullName evidence="1">Uncharacterized protein</fullName>
    </submittedName>
</protein>